<feature type="domain" description="SAM-dependent MTase TRM10-type" evidence="9">
    <location>
        <begin position="103"/>
        <end position="295"/>
    </location>
</feature>
<dbReference type="PIRSF" id="PIRSF016323">
    <property type="entry name" value="tRNA_m1G_mtfrase_met"/>
    <property type="match status" value="1"/>
</dbReference>
<proteinExistence type="predicted"/>
<evidence type="ECO:0000313" key="11">
    <source>
        <dbReference type="Proteomes" id="UP000235965"/>
    </source>
</evidence>
<organism evidence="10 11">
    <name type="scientific">Cryptotermes secundus</name>
    <dbReference type="NCBI Taxonomy" id="105785"/>
    <lineage>
        <taxon>Eukaryota</taxon>
        <taxon>Metazoa</taxon>
        <taxon>Ecdysozoa</taxon>
        <taxon>Arthropoda</taxon>
        <taxon>Hexapoda</taxon>
        <taxon>Insecta</taxon>
        <taxon>Pterygota</taxon>
        <taxon>Neoptera</taxon>
        <taxon>Polyneoptera</taxon>
        <taxon>Dictyoptera</taxon>
        <taxon>Blattodea</taxon>
        <taxon>Blattoidea</taxon>
        <taxon>Termitoidae</taxon>
        <taxon>Kalotermitidae</taxon>
        <taxon>Cryptotermitinae</taxon>
        <taxon>Cryptotermes</taxon>
    </lineage>
</organism>
<dbReference type="GO" id="GO:0052905">
    <property type="term" value="F:tRNA (guanosine(9)-N1)-methyltransferase activity"/>
    <property type="evidence" value="ECO:0007669"/>
    <property type="project" value="UniProtKB-EC"/>
</dbReference>
<dbReference type="GO" id="GO:0000049">
    <property type="term" value="F:tRNA binding"/>
    <property type="evidence" value="ECO:0007669"/>
    <property type="project" value="TreeGrafter"/>
</dbReference>
<protein>
    <recommendedName>
        <fullName evidence="1">tRNA (guanine(9)-N(1))-methyltransferase</fullName>
        <ecNumber evidence="1">2.1.1.221</ecNumber>
    </recommendedName>
</protein>
<reference evidence="10 11" key="1">
    <citation type="submission" date="2017-12" db="EMBL/GenBank/DDBJ databases">
        <title>Hemimetabolous genomes reveal molecular basis of termite eusociality.</title>
        <authorList>
            <person name="Harrison M.C."/>
            <person name="Jongepier E."/>
            <person name="Robertson H.M."/>
            <person name="Arning N."/>
            <person name="Bitard-Feildel T."/>
            <person name="Chao H."/>
            <person name="Childers C.P."/>
            <person name="Dinh H."/>
            <person name="Doddapaneni H."/>
            <person name="Dugan S."/>
            <person name="Gowin J."/>
            <person name="Greiner C."/>
            <person name="Han Y."/>
            <person name="Hu H."/>
            <person name="Hughes D.S.T."/>
            <person name="Huylmans A.-K."/>
            <person name="Kemena C."/>
            <person name="Kremer L.P.M."/>
            <person name="Lee S.L."/>
            <person name="Lopez-Ezquerra A."/>
            <person name="Mallet L."/>
            <person name="Monroy-Kuhn J.M."/>
            <person name="Moser A."/>
            <person name="Murali S.C."/>
            <person name="Muzny D.M."/>
            <person name="Otani S."/>
            <person name="Piulachs M.-D."/>
            <person name="Poelchau M."/>
            <person name="Qu J."/>
            <person name="Schaub F."/>
            <person name="Wada-Katsumata A."/>
            <person name="Worley K.C."/>
            <person name="Xie Q."/>
            <person name="Ylla G."/>
            <person name="Poulsen M."/>
            <person name="Gibbs R.A."/>
            <person name="Schal C."/>
            <person name="Richards S."/>
            <person name="Belles X."/>
            <person name="Korb J."/>
            <person name="Bornberg-Bauer E."/>
        </authorList>
    </citation>
    <scope>NUCLEOTIDE SEQUENCE [LARGE SCALE GENOMIC DNA]</scope>
    <source>
        <tissue evidence="10">Whole body</tissue>
    </source>
</reference>
<comment type="catalytic activity">
    <reaction evidence="5">
        <text>guanosine(9) in tRNA + S-adenosyl-L-methionine = N(1)-methylguanosine(9) in tRNA + S-adenosyl-L-homocysteine + H(+)</text>
        <dbReference type="Rhea" id="RHEA:43156"/>
        <dbReference type="Rhea" id="RHEA-COMP:10367"/>
        <dbReference type="Rhea" id="RHEA-COMP:10368"/>
        <dbReference type="ChEBI" id="CHEBI:15378"/>
        <dbReference type="ChEBI" id="CHEBI:57856"/>
        <dbReference type="ChEBI" id="CHEBI:59789"/>
        <dbReference type="ChEBI" id="CHEBI:73542"/>
        <dbReference type="ChEBI" id="CHEBI:74269"/>
        <dbReference type="EC" id="2.1.1.221"/>
    </reaction>
</comment>
<dbReference type="PANTHER" id="PTHR13563:SF13">
    <property type="entry name" value="TRNA METHYLTRANSFERASE 10 HOMOLOG A"/>
    <property type="match status" value="1"/>
</dbReference>
<dbReference type="PANTHER" id="PTHR13563">
    <property type="entry name" value="TRNA (GUANINE-9-) METHYLTRANSFERASE"/>
    <property type="match status" value="1"/>
</dbReference>
<evidence type="ECO:0000256" key="3">
    <source>
        <dbReference type="ARBA" id="ARBA00022679"/>
    </source>
</evidence>
<dbReference type="AlphaFoldDB" id="A0A2J7Q9L1"/>
<keyword evidence="11" id="KW-1185">Reference proteome</keyword>
<keyword evidence="2 10" id="KW-0489">Methyltransferase</keyword>
<feature type="compositionally biased region" description="Basic and acidic residues" evidence="8">
    <location>
        <begin position="20"/>
        <end position="30"/>
    </location>
</feature>
<feature type="binding site" evidence="7">
    <location>
        <position position="202"/>
    </location>
    <ligand>
        <name>S-adenosyl-L-methionine</name>
        <dbReference type="ChEBI" id="CHEBI:59789"/>
    </ligand>
</feature>
<keyword evidence="4" id="KW-0949">S-adenosyl-L-methionine</keyword>
<gene>
    <name evidence="10" type="primary">Trmt10a_2</name>
    <name evidence="10" type="ORF">B7P43_G12586</name>
</gene>
<comment type="caution">
    <text evidence="10">The sequence shown here is derived from an EMBL/GenBank/DDBJ whole genome shotgun (WGS) entry which is preliminary data.</text>
</comment>
<feature type="binding site" evidence="7">
    <location>
        <position position="248"/>
    </location>
    <ligand>
        <name>S-adenosyl-L-methionine</name>
        <dbReference type="ChEBI" id="CHEBI:59789"/>
    </ligand>
</feature>
<name>A0A2J7Q9L1_9NEOP</name>
<dbReference type="OrthoDB" id="278300at2759"/>
<evidence type="ECO:0000256" key="7">
    <source>
        <dbReference type="PIRSR" id="PIRSR016323-2"/>
    </source>
</evidence>
<dbReference type="InterPro" id="IPR028564">
    <property type="entry name" value="MT_TRM10-typ"/>
</dbReference>
<dbReference type="GO" id="GO:0005654">
    <property type="term" value="C:nucleoplasm"/>
    <property type="evidence" value="ECO:0007669"/>
    <property type="project" value="TreeGrafter"/>
</dbReference>
<dbReference type="PROSITE" id="PS51675">
    <property type="entry name" value="SAM_MT_TRM10"/>
    <property type="match status" value="1"/>
</dbReference>
<dbReference type="InterPro" id="IPR038459">
    <property type="entry name" value="MT_TRM10-typ_sf"/>
</dbReference>
<feature type="active site" description="Proton acceptor" evidence="6">
    <location>
        <position position="226"/>
    </location>
</feature>
<dbReference type="Gene3D" id="3.40.1280.30">
    <property type="match status" value="1"/>
</dbReference>
<feature type="region of interest" description="Disordered" evidence="8">
    <location>
        <begin position="20"/>
        <end position="41"/>
    </location>
</feature>
<evidence type="ECO:0000256" key="4">
    <source>
        <dbReference type="ARBA" id="ARBA00022691"/>
    </source>
</evidence>
<evidence type="ECO:0000256" key="2">
    <source>
        <dbReference type="ARBA" id="ARBA00022603"/>
    </source>
</evidence>
<dbReference type="CDD" id="cd18101">
    <property type="entry name" value="Trm10euk_A"/>
    <property type="match status" value="1"/>
</dbReference>
<accession>A0A2J7Q9L1</accession>
<dbReference type="Proteomes" id="UP000235965">
    <property type="component" value="Unassembled WGS sequence"/>
</dbReference>
<keyword evidence="3 10" id="KW-0808">Transferase</keyword>
<feature type="binding site" evidence="7">
    <location>
        <position position="222"/>
    </location>
    <ligand>
        <name>S-adenosyl-L-methionine</name>
        <dbReference type="ChEBI" id="CHEBI:59789"/>
    </ligand>
</feature>
<dbReference type="InterPro" id="IPR016653">
    <property type="entry name" value="TRM10/TRM10A"/>
</dbReference>
<evidence type="ECO:0000256" key="5">
    <source>
        <dbReference type="ARBA" id="ARBA00048434"/>
    </source>
</evidence>
<dbReference type="EMBL" id="NEVH01016348">
    <property type="protein sequence ID" value="PNF25278.1"/>
    <property type="molecule type" value="Genomic_DNA"/>
</dbReference>
<evidence type="ECO:0000256" key="1">
    <source>
        <dbReference type="ARBA" id="ARBA00012797"/>
    </source>
</evidence>
<dbReference type="InterPro" id="IPR007356">
    <property type="entry name" value="tRNA_m1G_MeTrfase_euk"/>
</dbReference>
<dbReference type="FunFam" id="3.40.1280.30:FF:000001">
    <property type="entry name" value="tRNA methyltransferase 10 homolog A"/>
    <property type="match status" value="1"/>
</dbReference>
<dbReference type="GO" id="GO:0002939">
    <property type="term" value="P:tRNA N1-guanine methylation"/>
    <property type="evidence" value="ECO:0007669"/>
    <property type="project" value="TreeGrafter"/>
</dbReference>
<evidence type="ECO:0000256" key="8">
    <source>
        <dbReference type="SAM" id="MobiDB-lite"/>
    </source>
</evidence>
<feature type="binding site" evidence="7">
    <location>
        <position position="234"/>
    </location>
    <ligand>
        <name>S-adenosyl-L-methionine</name>
        <dbReference type="ChEBI" id="CHEBI:59789"/>
    </ligand>
</feature>
<dbReference type="EC" id="2.1.1.221" evidence="1"/>
<sequence>MSEMDGLTIATELDRDVTKYPAEKRLKMENSSEEDPDMYNADTSSIMCMKSEMSKTLSKRQLKKQKQKEKWLAYRPVKRAKEKLKLRQKKLDARLNNIKLGPSRKELKHSKMLQSNCNVRIAVDLSFDDIMNDKEISKCIKQLLRCYSLNRRAKDPVQFYITNFGGKCKKEMEKHTGYMNWDVNFHSESYRDIFESKDLVYLTSESDNIIYSLEENKVYVIGGLVDHNSYKGICHQIAQEKGISHGKLPIEEFLEMKTRKVLTIDHVFEILLEVTGGKSWKEAFLHVLPPRKGAVERAEMAVKN</sequence>
<evidence type="ECO:0000256" key="6">
    <source>
        <dbReference type="PIRSR" id="PIRSR016323-1"/>
    </source>
</evidence>
<evidence type="ECO:0000259" key="9">
    <source>
        <dbReference type="PROSITE" id="PS51675"/>
    </source>
</evidence>
<evidence type="ECO:0000313" key="10">
    <source>
        <dbReference type="EMBL" id="PNF25278.1"/>
    </source>
</evidence>